<sequence>MPFVKKDGLVYICVTGMNKDLHDKLPEELLLSWSLEQLDYIHDMDYYLSIMKKSKHAKIEDIRIMQSNQEVWDDWLKMDNEYARNDAKSIKAGALKYLNFINIVLKKK</sequence>
<reference evidence="1 2" key="1">
    <citation type="submission" date="2021-03" db="EMBL/GenBank/DDBJ databases">
        <title>Succinivibrio sp. nov. isolated from feces of cow.</title>
        <authorList>
            <person name="Choi J.-Y."/>
        </authorList>
    </citation>
    <scope>NUCLEOTIDE SEQUENCE [LARGE SCALE GENOMIC DNA]</scope>
    <source>
        <strain evidence="1 2">AGMB01872</strain>
    </source>
</reference>
<accession>A0ABS7DGI8</accession>
<name>A0ABS7DGI8_9GAMM</name>
<keyword evidence="2" id="KW-1185">Reference proteome</keyword>
<proteinExistence type="predicted"/>
<gene>
    <name evidence="1" type="ORF">J5V48_04650</name>
</gene>
<comment type="caution">
    <text evidence="1">The sequence shown here is derived from an EMBL/GenBank/DDBJ whole genome shotgun (WGS) entry which is preliminary data.</text>
</comment>
<protein>
    <submittedName>
        <fullName evidence="1">Uncharacterized protein</fullName>
    </submittedName>
</protein>
<dbReference type="RefSeq" id="WP_219937398.1">
    <property type="nucleotide sequence ID" value="NZ_JAGFNY010000011.1"/>
</dbReference>
<evidence type="ECO:0000313" key="1">
    <source>
        <dbReference type="EMBL" id="MBW7570179.1"/>
    </source>
</evidence>
<dbReference type="Proteomes" id="UP000731465">
    <property type="component" value="Unassembled WGS sequence"/>
</dbReference>
<dbReference type="EMBL" id="JAGFNY010000011">
    <property type="protein sequence ID" value="MBW7570179.1"/>
    <property type="molecule type" value="Genomic_DNA"/>
</dbReference>
<organism evidence="1 2">
    <name type="scientific">Succinivibrio faecicola</name>
    <dbReference type="NCBI Taxonomy" id="2820300"/>
    <lineage>
        <taxon>Bacteria</taxon>
        <taxon>Pseudomonadati</taxon>
        <taxon>Pseudomonadota</taxon>
        <taxon>Gammaproteobacteria</taxon>
        <taxon>Aeromonadales</taxon>
        <taxon>Succinivibrionaceae</taxon>
        <taxon>Succinivibrio</taxon>
    </lineage>
</organism>
<evidence type="ECO:0000313" key="2">
    <source>
        <dbReference type="Proteomes" id="UP000731465"/>
    </source>
</evidence>